<feature type="domain" description="eCIS core" evidence="2">
    <location>
        <begin position="730"/>
        <end position="805"/>
    </location>
</feature>
<feature type="compositionally biased region" description="Basic and acidic residues" evidence="1">
    <location>
        <begin position="902"/>
        <end position="915"/>
    </location>
</feature>
<evidence type="ECO:0000256" key="1">
    <source>
        <dbReference type="SAM" id="MobiDB-lite"/>
    </source>
</evidence>
<dbReference type="AlphaFoldDB" id="A0A1Q9LLF3"/>
<sequence>MRWPFRRRRADGADVPATDARSAGAGVVEVPERPMGQWRGVPPLPVAAPTPMLAPAWRLPDVAGARALVTPVVPAVSGGLRVTPPTRPVSVAAPGNPVPGAELVAPTPLAPAAPVARAVPVWPAGPEPVDVDGGAEPQEAWASPESASAPPEPVAVERPVVRAVPVVRAERPAHSLVQASPELVGEAVEPQTPFRGVTSFDRLMAEYESMGIEQALGMLGLNSLEGGSSVAAPPPGFGAPEPAPAPPPPPRGPKLNIGQSRRLGIGPPLASTRAPAPHRGPEGTEPAEEGEPAPVQTTADLPVPAVDPLAAALEALPARVDAQAATELVHPTPQVPAPAVPIGVDAAAPVQARAPEPSWAEPDPEPRSEADAVDLLAVSPVAEPELVHPAPVEPALVIAEPIVAEPIVAEPIGAEPAAVPLIPVEPVAAAPVVSPTVVHVVAETFAEQAIVQDAGGRSGPAVLPEPELVHPRPVAVEPSAVEQAIVEPSSAGPFATEPFTTEAHLPEPPVPAVEPVSVEPPALEAIVAEPAPPAQPVVSAVDTPMPLETPVLPVVPVDLVHPAAPMPKPVEPHADLVHPVARDMPAPAAPKPIAQGAIPDPVVRTVVIPPAPVEPTAASSMISGPALVHPRDDSTPPAPVVEQAADHPLPFSPVADAVAEQLLAVLEEHVPAELVHRPSESVYRSLLPHDSVPDVPRAPSTPAPAAPVALTTAAAPIAVLDLARPVTTAVPADVVDTFRRRLGVDPGEVPVHRGPEVAALADQLGARAFTAGGEIHLPLAAGGADDPETRALVAHELTHVVQQRALGGALPAEGTPGGRVLEAQARAVERWFRDGGEPPTLPHPRFLSTASVDTAPQRASTDTADPVSWTLGSGFSSEAAPPTSGAEPPPEHRAGPPPPQPPEDHLPPREPERAPDPAPPDTAPPDNSEGFAEVYRQLGELRTSVVELRKHAGRRFPEDARGLDRLAGRLYDRLRARLRAELLVERERSGTLADPR</sequence>
<feature type="region of interest" description="Disordered" evidence="1">
    <location>
        <begin position="227"/>
        <end position="300"/>
    </location>
</feature>
<proteinExistence type="predicted"/>
<accession>A0A1Q9LLF3</accession>
<evidence type="ECO:0000259" key="2">
    <source>
        <dbReference type="Pfam" id="PF13699"/>
    </source>
</evidence>
<comment type="caution">
    <text evidence="3">The sequence shown here is derived from an EMBL/GenBank/DDBJ whole genome shotgun (WGS) entry which is preliminary data.</text>
</comment>
<evidence type="ECO:0000313" key="4">
    <source>
        <dbReference type="Proteomes" id="UP000186040"/>
    </source>
</evidence>
<dbReference type="Proteomes" id="UP000186040">
    <property type="component" value="Unassembled WGS sequence"/>
</dbReference>
<organism evidence="3 4">
    <name type="scientific">Actinokineospora bangkokensis</name>
    <dbReference type="NCBI Taxonomy" id="1193682"/>
    <lineage>
        <taxon>Bacteria</taxon>
        <taxon>Bacillati</taxon>
        <taxon>Actinomycetota</taxon>
        <taxon>Actinomycetes</taxon>
        <taxon>Pseudonocardiales</taxon>
        <taxon>Pseudonocardiaceae</taxon>
        <taxon>Actinokineospora</taxon>
    </lineage>
</organism>
<name>A0A1Q9LLF3_9PSEU</name>
<feature type="compositionally biased region" description="Polar residues" evidence="1">
    <location>
        <begin position="848"/>
        <end position="863"/>
    </location>
</feature>
<feature type="region of interest" description="Disordered" evidence="1">
    <location>
        <begin position="350"/>
        <end position="369"/>
    </location>
</feature>
<dbReference type="InterPro" id="IPR025295">
    <property type="entry name" value="eCIS_core_dom"/>
</dbReference>
<feature type="region of interest" description="Disordered" evidence="1">
    <location>
        <begin position="623"/>
        <end position="644"/>
    </location>
</feature>
<feature type="region of interest" description="Disordered" evidence="1">
    <location>
        <begin position="129"/>
        <end position="154"/>
    </location>
</feature>
<dbReference type="OrthoDB" id="9153660at2"/>
<dbReference type="RefSeq" id="WP_075975383.1">
    <property type="nucleotide sequence ID" value="NZ_MKQR01000014.1"/>
</dbReference>
<feature type="compositionally biased region" description="Low complexity" evidence="1">
    <location>
        <begin position="142"/>
        <end position="154"/>
    </location>
</feature>
<gene>
    <name evidence="3" type="ORF">BJP25_19275</name>
</gene>
<dbReference type="Pfam" id="PF13699">
    <property type="entry name" value="eCIS_core"/>
    <property type="match status" value="1"/>
</dbReference>
<feature type="region of interest" description="Disordered" evidence="1">
    <location>
        <begin position="833"/>
        <end position="931"/>
    </location>
</feature>
<reference evidence="3 4" key="1">
    <citation type="submission" date="2016-10" db="EMBL/GenBank/DDBJ databases">
        <title>The Draft Genome Sequence of Actinokineospora bangkokensis 44EHWT reveals the biosynthetic pathway of antifungal compounds Thailandins with unusual extender unit butylmalonyl-CoA.</title>
        <authorList>
            <person name="Greule A."/>
            <person name="Intra B."/>
            <person name="Flemming S."/>
            <person name="Rommel M.G."/>
            <person name="Panbangred W."/>
            <person name="Bechthold A."/>
        </authorList>
    </citation>
    <scope>NUCLEOTIDE SEQUENCE [LARGE SCALE GENOMIC DNA]</scope>
    <source>
        <strain evidence="3 4">44EHW</strain>
    </source>
</reference>
<protein>
    <recommendedName>
        <fullName evidence="2">eCIS core domain-containing protein</fullName>
    </recommendedName>
</protein>
<keyword evidence="4" id="KW-1185">Reference proteome</keyword>
<evidence type="ECO:0000313" key="3">
    <source>
        <dbReference type="EMBL" id="OLR92868.1"/>
    </source>
</evidence>
<feature type="region of interest" description="Disordered" evidence="1">
    <location>
        <begin position="1"/>
        <end position="26"/>
    </location>
</feature>
<feature type="compositionally biased region" description="Pro residues" evidence="1">
    <location>
        <begin position="232"/>
        <end position="252"/>
    </location>
</feature>
<dbReference type="STRING" id="1193682.BJP25_19275"/>
<dbReference type="EMBL" id="MKQR01000014">
    <property type="protein sequence ID" value="OLR92868.1"/>
    <property type="molecule type" value="Genomic_DNA"/>
</dbReference>